<dbReference type="HOGENOM" id="CLU_615384_0_0_1"/>
<protein>
    <recommendedName>
        <fullName evidence="3">Prion-inhibition and propagation HeLo domain-containing protein</fullName>
    </recommendedName>
</protein>
<accession>A0A0D2I5N5</accession>
<reference evidence="1" key="1">
    <citation type="submission" date="2015-01" db="EMBL/GenBank/DDBJ databases">
        <title>The Genome Sequence of Cladophialophora bantiana CBS 173.52.</title>
        <authorList>
            <consortium name="The Broad Institute Genomics Platform"/>
            <person name="Cuomo C."/>
            <person name="de Hoog S."/>
            <person name="Gorbushina A."/>
            <person name="Stielow B."/>
            <person name="Teixiera M."/>
            <person name="Abouelleil A."/>
            <person name="Chapman S.B."/>
            <person name="Priest M."/>
            <person name="Young S.K."/>
            <person name="Wortman J."/>
            <person name="Nusbaum C."/>
            <person name="Birren B."/>
        </authorList>
    </citation>
    <scope>NUCLEOTIDE SEQUENCE [LARGE SCALE GENOMIC DNA]</scope>
    <source>
        <strain evidence="1">CBS 173.52</strain>
    </source>
</reference>
<dbReference type="OrthoDB" id="195446at2759"/>
<dbReference type="PANTHER" id="PTHR10039">
    <property type="entry name" value="AMELOGENIN"/>
    <property type="match status" value="1"/>
</dbReference>
<proteinExistence type="predicted"/>
<dbReference type="EMBL" id="KN846980">
    <property type="protein sequence ID" value="KIW98550.1"/>
    <property type="molecule type" value="Genomic_DNA"/>
</dbReference>
<sequence length="445" mass="50473">MKYVNEVRHAPKQRAQLAHEASNLYALLTTLRFRVEDAPTNEPWFYQIKLLAVRERIDFSNKLKDLLWKFKKAEIDEVLGRIECLKSPTNLALTNDLVIPTQSVTSDLSETAQTMNALCLESESQWPSNEANAFDLPKTLDETYERILRMIETNDQLNDAVRILQWLCFAKAPRSLKSLMDVLATDVEGNGRFLVEERLPDPYDIVTIYSSLVAIQEQDAQSIRSFDPILDLEDPIIELAHFSVQEYLLSDRCFSHSFFSTNAGYTLMAEISLIYTLHLCHEALPRDGSQTADGKRNARSDLNLMHATDTDLRRESLTLWPTNLCMFVKIIATLEIQFYSRGMVAAERHGARFDAACFGGSVEIFRALFEADDSLLTKVAPKLLSPVSEGLRYKIAGWRDIELAGEENLADHGQVVRLLLSHCLDEYQGLSYAYDGAHAELLDLL</sequence>
<evidence type="ECO:0000313" key="2">
    <source>
        <dbReference type="Proteomes" id="UP000053789"/>
    </source>
</evidence>
<evidence type="ECO:0008006" key="3">
    <source>
        <dbReference type="Google" id="ProtNLM"/>
    </source>
</evidence>
<dbReference type="GeneID" id="27693139"/>
<dbReference type="VEuPathDB" id="FungiDB:Z519_00211"/>
<gene>
    <name evidence="1" type="ORF">Z519_00211</name>
</gene>
<organism evidence="1 2">
    <name type="scientific">Cladophialophora bantiana (strain ATCC 10958 / CBS 173.52 / CDC B-1940 / NIH 8579)</name>
    <name type="common">Xylohypha bantiana</name>
    <dbReference type="NCBI Taxonomy" id="1442370"/>
    <lineage>
        <taxon>Eukaryota</taxon>
        <taxon>Fungi</taxon>
        <taxon>Dikarya</taxon>
        <taxon>Ascomycota</taxon>
        <taxon>Pezizomycotina</taxon>
        <taxon>Eurotiomycetes</taxon>
        <taxon>Chaetothyriomycetidae</taxon>
        <taxon>Chaetothyriales</taxon>
        <taxon>Herpotrichiellaceae</taxon>
        <taxon>Cladophialophora</taxon>
    </lineage>
</organism>
<dbReference type="RefSeq" id="XP_016625219.1">
    <property type="nucleotide sequence ID" value="XM_016757970.1"/>
</dbReference>
<evidence type="ECO:0000313" key="1">
    <source>
        <dbReference type="EMBL" id="KIW98550.1"/>
    </source>
</evidence>
<dbReference type="Proteomes" id="UP000053789">
    <property type="component" value="Unassembled WGS sequence"/>
</dbReference>
<keyword evidence="2" id="KW-1185">Reference proteome</keyword>
<dbReference type="AlphaFoldDB" id="A0A0D2I5N5"/>
<name>A0A0D2I5N5_CLAB1</name>